<evidence type="ECO:0000256" key="7">
    <source>
        <dbReference type="ARBA" id="ARBA00023224"/>
    </source>
</evidence>
<evidence type="ECO:0000256" key="9">
    <source>
        <dbReference type="ARBA" id="ARBA00023289"/>
    </source>
</evidence>
<dbReference type="InterPro" id="IPR001770">
    <property type="entry name" value="G-protein_gamma"/>
</dbReference>
<dbReference type="CDD" id="cd00068">
    <property type="entry name" value="GGL"/>
    <property type="match status" value="1"/>
</dbReference>
<name>A0A0V0UIF0_9BILA</name>
<feature type="domain" description="G protein gamma" evidence="11">
    <location>
        <begin position="5"/>
        <end position="66"/>
    </location>
</feature>
<dbReference type="Gene3D" id="4.10.260.10">
    <property type="entry name" value="Transducin (heterotrimeric G protein), gamma chain"/>
    <property type="match status" value="1"/>
</dbReference>
<gene>
    <name evidence="12" type="primary">Ggamma1</name>
    <name evidence="12" type="ORF">T05_10340</name>
</gene>
<keyword evidence="8" id="KW-0449">Lipoprotein</keyword>
<evidence type="ECO:0000256" key="5">
    <source>
        <dbReference type="ARBA" id="ARBA00022481"/>
    </source>
</evidence>
<evidence type="ECO:0000256" key="4">
    <source>
        <dbReference type="ARBA" id="ARBA00022475"/>
    </source>
</evidence>
<dbReference type="InterPro" id="IPR015898">
    <property type="entry name" value="G-protein_gamma-like_dom"/>
</dbReference>
<accession>A0A0V0UIF0</accession>
<proteinExistence type="inferred from homology"/>
<evidence type="ECO:0000256" key="3">
    <source>
        <dbReference type="ARBA" id="ARBA00016111"/>
    </source>
</evidence>
<comment type="caution">
    <text evidence="12">The sequence shown here is derived from an EMBL/GenBank/DDBJ whole genome shotgun (WGS) entry which is preliminary data.</text>
</comment>
<dbReference type="PANTHER" id="PTHR13809">
    <property type="entry name" value="GUANINE NUCLEOTIDE-BINDING PROTEIN GAMMA SUBUNIT"/>
    <property type="match status" value="1"/>
</dbReference>
<keyword evidence="7" id="KW-0807">Transducer</keyword>
<evidence type="ECO:0000313" key="12">
    <source>
        <dbReference type="EMBL" id="KRX50865.1"/>
    </source>
</evidence>
<evidence type="ECO:0000256" key="8">
    <source>
        <dbReference type="ARBA" id="ARBA00023288"/>
    </source>
</evidence>
<dbReference type="STRING" id="144512.A0A0V0UIF0"/>
<dbReference type="Proteomes" id="UP000055048">
    <property type="component" value="Unassembled WGS sequence"/>
</dbReference>
<evidence type="ECO:0000256" key="1">
    <source>
        <dbReference type="ARBA" id="ARBA00004342"/>
    </source>
</evidence>
<reference evidence="12 13" key="1">
    <citation type="submission" date="2015-01" db="EMBL/GenBank/DDBJ databases">
        <title>Evolution of Trichinella species and genotypes.</title>
        <authorList>
            <person name="Korhonen P.K."/>
            <person name="Edoardo P."/>
            <person name="Giuseppe L.R."/>
            <person name="Gasser R.B."/>
        </authorList>
    </citation>
    <scope>NUCLEOTIDE SEQUENCE [LARGE SCALE GENOMIC DNA]</scope>
    <source>
        <strain evidence="12">ISS417</strain>
    </source>
</reference>
<dbReference type="GO" id="GO:0031681">
    <property type="term" value="F:G-protein beta-subunit binding"/>
    <property type="evidence" value="ECO:0007669"/>
    <property type="project" value="InterPro"/>
</dbReference>
<dbReference type="AlphaFoldDB" id="A0A0V0UIF0"/>
<dbReference type="SMART" id="SM00224">
    <property type="entry name" value="GGL"/>
    <property type="match status" value="1"/>
</dbReference>
<protein>
    <recommendedName>
        <fullName evidence="3">Guanine nucleotide-binding protein subunit gamma</fullName>
    </recommendedName>
</protein>
<evidence type="ECO:0000259" key="11">
    <source>
        <dbReference type="PROSITE" id="PS50058"/>
    </source>
</evidence>
<dbReference type="FunFam" id="4.10.260.10:FF:000001">
    <property type="entry name" value="Guanine nucleotide-binding protein subunit gamma"/>
    <property type="match status" value="1"/>
</dbReference>
<dbReference type="GO" id="GO:0005834">
    <property type="term" value="C:heterotrimeric G-protein complex"/>
    <property type="evidence" value="ECO:0007669"/>
    <property type="project" value="InterPro"/>
</dbReference>
<evidence type="ECO:0000313" key="13">
    <source>
        <dbReference type="Proteomes" id="UP000055048"/>
    </source>
</evidence>
<dbReference type="Pfam" id="PF00631">
    <property type="entry name" value="G-gamma"/>
    <property type="match status" value="1"/>
</dbReference>
<keyword evidence="4" id="KW-1003">Cell membrane</keyword>
<comment type="similarity">
    <text evidence="2">Belongs to the G protein gamma family.</text>
</comment>
<sequence>MINRDKADIQQFRMLADQLRRELYIKRVLVSDAAKDLMKFINEHQREDVLVSGFTSMKENPFRPKTFFADVYEFDLIIDSASNSVIGVLLLPFLSE</sequence>
<evidence type="ECO:0000256" key="10">
    <source>
        <dbReference type="ARBA" id="ARBA00062735"/>
    </source>
</evidence>
<dbReference type="InterPro" id="IPR036284">
    <property type="entry name" value="GGL_sf"/>
</dbReference>
<keyword evidence="13" id="KW-1185">Reference proteome</keyword>
<dbReference type="SUPFAM" id="SSF48670">
    <property type="entry name" value="Transducin (heterotrimeric G protein), gamma chain"/>
    <property type="match status" value="1"/>
</dbReference>
<keyword evidence="6" id="KW-0472">Membrane</keyword>
<dbReference type="GO" id="GO:0007186">
    <property type="term" value="P:G protein-coupled receptor signaling pathway"/>
    <property type="evidence" value="ECO:0007669"/>
    <property type="project" value="InterPro"/>
</dbReference>
<dbReference type="SMART" id="SM01224">
    <property type="entry name" value="G_gamma"/>
    <property type="match status" value="1"/>
</dbReference>
<dbReference type="EMBL" id="JYDJ01000003">
    <property type="protein sequence ID" value="KRX50865.1"/>
    <property type="molecule type" value="Genomic_DNA"/>
</dbReference>
<keyword evidence="9" id="KW-0636">Prenylation</keyword>
<evidence type="ECO:0000256" key="2">
    <source>
        <dbReference type="ARBA" id="ARBA00007431"/>
    </source>
</evidence>
<evidence type="ECO:0000256" key="6">
    <source>
        <dbReference type="ARBA" id="ARBA00023136"/>
    </source>
</evidence>
<dbReference type="PROSITE" id="PS50058">
    <property type="entry name" value="G_PROTEIN_GAMMA"/>
    <property type="match status" value="1"/>
</dbReference>
<comment type="subcellular location">
    <subcellularLocation>
        <location evidence="1">Cell membrane</location>
        <topology evidence="1">Lipid-anchor</topology>
        <orientation evidence="1">Cytoplasmic side</orientation>
    </subcellularLocation>
</comment>
<organism evidence="12 13">
    <name type="scientific">Trichinella murrelli</name>
    <dbReference type="NCBI Taxonomy" id="144512"/>
    <lineage>
        <taxon>Eukaryota</taxon>
        <taxon>Metazoa</taxon>
        <taxon>Ecdysozoa</taxon>
        <taxon>Nematoda</taxon>
        <taxon>Enoplea</taxon>
        <taxon>Dorylaimia</taxon>
        <taxon>Trichinellida</taxon>
        <taxon>Trichinellidae</taxon>
        <taxon>Trichinella</taxon>
    </lineage>
</organism>
<comment type="subunit">
    <text evidence="10">G proteins are composed of 3 units, alpha, beta and gamma. Interacts with gpb-1 and gpb-2.</text>
</comment>
<keyword evidence="5" id="KW-0488">Methylation</keyword>